<evidence type="ECO:0000313" key="2">
    <source>
        <dbReference type="Proteomes" id="UP000536262"/>
    </source>
</evidence>
<comment type="caution">
    <text evidence="1">The sequence shown here is derived from an EMBL/GenBank/DDBJ whole genome shotgun (WGS) entry which is preliminary data.</text>
</comment>
<name>A0A7X0KKT6_9HYPH</name>
<keyword evidence="2" id="KW-1185">Reference proteome</keyword>
<dbReference type="CDD" id="cd00586">
    <property type="entry name" value="4HBT"/>
    <property type="match status" value="1"/>
</dbReference>
<evidence type="ECO:0000313" key="1">
    <source>
        <dbReference type="EMBL" id="MBB6354358.1"/>
    </source>
</evidence>
<dbReference type="AlphaFoldDB" id="A0A7X0KKT6"/>
<dbReference type="PANTHER" id="PTHR12475">
    <property type="match status" value="1"/>
</dbReference>
<proteinExistence type="predicted"/>
<dbReference type="SUPFAM" id="SSF54637">
    <property type="entry name" value="Thioesterase/thiol ester dehydrase-isomerase"/>
    <property type="match status" value="1"/>
</dbReference>
<gene>
    <name evidence="1" type="ORF">GGR00_002132</name>
</gene>
<dbReference type="PANTHER" id="PTHR12475:SF4">
    <property type="entry name" value="PROTEIN THEM6"/>
    <property type="match status" value="1"/>
</dbReference>
<accession>A0A7X0KKT6</accession>
<dbReference type="InterPro" id="IPR051490">
    <property type="entry name" value="THEM6_lcsJ_thioesterase"/>
</dbReference>
<dbReference type="RefSeq" id="WP_055971085.1">
    <property type="nucleotide sequence ID" value="NZ_BAABEG010000001.1"/>
</dbReference>
<sequence>MYVWARLARMAATASRRGPYRFGDEGRLSFRCLPTDIDFNMHLNNARYMMLADVGRIDIFMRSGLIELARKKRWAPMLGGLQTVFVREIRLWKRFEVVSSIETWSGSEVIGKHRFVLDNGETAALIMTSAGVYDRTNRRFVQIDDLVAELGYDGAAPRDVSEEERIFIASHKGLRTLAKSER</sequence>
<dbReference type="Pfam" id="PF13279">
    <property type="entry name" value="4HBT_2"/>
    <property type="match status" value="1"/>
</dbReference>
<dbReference type="Gene3D" id="3.10.129.10">
    <property type="entry name" value="Hotdog Thioesterase"/>
    <property type="match status" value="1"/>
</dbReference>
<dbReference type="InterPro" id="IPR029069">
    <property type="entry name" value="HotDog_dom_sf"/>
</dbReference>
<dbReference type="Proteomes" id="UP000536262">
    <property type="component" value="Unassembled WGS sequence"/>
</dbReference>
<organism evidence="1 2">
    <name type="scientific">Aminobacter aganoensis</name>
    <dbReference type="NCBI Taxonomy" id="83264"/>
    <lineage>
        <taxon>Bacteria</taxon>
        <taxon>Pseudomonadati</taxon>
        <taxon>Pseudomonadota</taxon>
        <taxon>Alphaproteobacteria</taxon>
        <taxon>Hyphomicrobiales</taxon>
        <taxon>Phyllobacteriaceae</taxon>
        <taxon>Aminobacter</taxon>
    </lineage>
</organism>
<dbReference type="EMBL" id="JACHOU010000003">
    <property type="protein sequence ID" value="MBB6354358.1"/>
    <property type="molecule type" value="Genomic_DNA"/>
</dbReference>
<reference evidence="1 2" key="1">
    <citation type="submission" date="2020-08" db="EMBL/GenBank/DDBJ databases">
        <title>Genomic Encyclopedia of Type Strains, Phase IV (KMG-IV): sequencing the most valuable type-strain genomes for metagenomic binning, comparative biology and taxonomic classification.</title>
        <authorList>
            <person name="Goeker M."/>
        </authorList>
    </citation>
    <scope>NUCLEOTIDE SEQUENCE [LARGE SCALE GENOMIC DNA]</scope>
    <source>
        <strain evidence="1 2">DSM 7051</strain>
    </source>
</reference>
<protein>
    <submittedName>
        <fullName evidence="1">Acyl-CoA thioesterase FadM</fullName>
    </submittedName>
</protein>